<evidence type="ECO:0000259" key="6">
    <source>
        <dbReference type="PROSITE" id="PS51755"/>
    </source>
</evidence>
<evidence type="ECO:0000256" key="1">
    <source>
        <dbReference type="ARBA" id="ARBA00005820"/>
    </source>
</evidence>
<dbReference type="InterPro" id="IPR005158">
    <property type="entry name" value="BTAD"/>
</dbReference>
<dbReference type="InterPro" id="IPR051677">
    <property type="entry name" value="AfsR-DnrI-RedD_regulator"/>
</dbReference>
<name>A0A4V2XSZ4_9ACTN</name>
<dbReference type="SUPFAM" id="SSF48452">
    <property type="entry name" value="TPR-like"/>
    <property type="match status" value="1"/>
</dbReference>
<dbReference type="GO" id="GO:0006355">
    <property type="term" value="P:regulation of DNA-templated transcription"/>
    <property type="evidence" value="ECO:0007669"/>
    <property type="project" value="InterPro"/>
</dbReference>
<dbReference type="Gene3D" id="3.40.50.300">
    <property type="entry name" value="P-loop containing nucleotide triphosphate hydrolases"/>
    <property type="match status" value="1"/>
</dbReference>
<dbReference type="OrthoDB" id="5521887at2"/>
<reference evidence="7 8" key="1">
    <citation type="submission" date="2019-03" db="EMBL/GenBank/DDBJ databases">
        <title>Draft genome sequences of novel Actinobacteria.</title>
        <authorList>
            <person name="Sahin N."/>
            <person name="Ay H."/>
            <person name="Saygin H."/>
        </authorList>
    </citation>
    <scope>NUCLEOTIDE SEQUENCE [LARGE SCALE GENOMIC DNA]</scope>
    <source>
        <strain evidence="7 8">JCM 30547</strain>
    </source>
</reference>
<dbReference type="PANTHER" id="PTHR35807">
    <property type="entry name" value="TRANSCRIPTIONAL REGULATOR REDD-RELATED"/>
    <property type="match status" value="1"/>
</dbReference>
<protein>
    <recommendedName>
        <fullName evidence="6">OmpR/PhoB-type domain-containing protein</fullName>
    </recommendedName>
</protein>
<dbReference type="InterPro" id="IPR027417">
    <property type="entry name" value="P-loop_NTPase"/>
</dbReference>
<evidence type="ECO:0000313" key="7">
    <source>
        <dbReference type="EMBL" id="TDC35535.1"/>
    </source>
</evidence>
<dbReference type="Gene3D" id="1.25.40.10">
    <property type="entry name" value="Tetratricopeptide repeat domain"/>
    <property type="match status" value="1"/>
</dbReference>
<evidence type="ECO:0000313" key="8">
    <source>
        <dbReference type="Proteomes" id="UP000295075"/>
    </source>
</evidence>
<organism evidence="7 8">
    <name type="scientific">Kribbella albertanoniae</name>
    <dbReference type="NCBI Taxonomy" id="1266829"/>
    <lineage>
        <taxon>Bacteria</taxon>
        <taxon>Bacillati</taxon>
        <taxon>Actinomycetota</taxon>
        <taxon>Actinomycetes</taxon>
        <taxon>Propionibacteriales</taxon>
        <taxon>Kribbellaceae</taxon>
        <taxon>Kribbella</taxon>
    </lineage>
</organism>
<comment type="similarity">
    <text evidence="1">Belongs to the AfsR/DnrI/RedD regulatory family.</text>
</comment>
<keyword evidence="8" id="KW-1185">Reference proteome</keyword>
<gene>
    <name evidence="7" type="ORF">E1261_01340</name>
</gene>
<evidence type="ECO:0000256" key="3">
    <source>
        <dbReference type="ARBA" id="ARBA00023125"/>
    </source>
</evidence>
<dbReference type="InterPro" id="IPR016032">
    <property type="entry name" value="Sig_transdc_resp-reg_C-effctor"/>
</dbReference>
<dbReference type="SUPFAM" id="SSF46894">
    <property type="entry name" value="C-terminal effector domain of the bipartite response regulators"/>
    <property type="match status" value="1"/>
</dbReference>
<feature type="domain" description="OmpR/PhoB-type" evidence="6">
    <location>
        <begin position="3"/>
        <end position="107"/>
    </location>
</feature>
<keyword evidence="2" id="KW-0805">Transcription regulation</keyword>
<dbReference type="InterPro" id="IPR049945">
    <property type="entry name" value="AAA_22"/>
</dbReference>
<dbReference type="SUPFAM" id="SSF52540">
    <property type="entry name" value="P-loop containing nucleoside triphosphate hydrolases"/>
    <property type="match status" value="1"/>
</dbReference>
<dbReference type="PROSITE" id="PS51755">
    <property type="entry name" value="OMPR_PHOB"/>
    <property type="match status" value="1"/>
</dbReference>
<dbReference type="PANTHER" id="PTHR35807:SF1">
    <property type="entry name" value="TRANSCRIPTIONAL REGULATOR REDD"/>
    <property type="match status" value="1"/>
</dbReference>
<dbReference type="Pfam" id="PF00486">
    <property type="entry name" value="Trans_reg_C"/>
    <property type="match status" value="1"/>
</dbReference>
<evidence type="ECO:0000256" key="4">
    <source>
        <dbReference type="ARBA" id="ARBA00023163"/>
    </source>
</evidence>
<dbReference type="Pfam" id="PF03704">
    <property type="entry name" value="BTAD"/>
    <property type="match status" value="1"/>
</dbReference>
<dbReference type="AlphaFoldDB" id="A0A4V2XSZ4"/>
<dbReference type="InterPro" id="IPR001867">
    <property type="entry name" value="OmpR/PhoB-type_DNA-bd"/>
</dbReference>
<comment type="caution">
    <text evidence="7">The sequence shown here is derived from an EMBL/GenBank/DDBJ whole genome shotgun (WGS) entry which is preliminary data.</text>
</comment>
<dbReference type="SMART" id="SM01043">
    <property type="entry name" value="BTAD"/>
    <property type="match status" value="1"/>
</dbReference>
<dbReference type="EMBL" id="SMKA01000002">
    <property type="protein sequence ID" value="TDC35535.1"/>
    <property type="molecule type" value="Genomic_DNA"/>
</dbReference>
<dbReference type="SMART" id="SM00862">
    <property type="entry name" value="Trans_reg_C"/>
    <property type="match status" value="1"/>
</dbReference>
<dbReference type="Gene3D" id="1.10.10.10">
    <property type="entry name" value="Winged helix-like DNA-binding domain superfamily/Winged helix DNA-binding domain"/>
    <property type="match status" value="1"/>
</dbReference>
<sequence length="617" mass="67202">MGPTETRQSGVDAMRYYILGPLEVMDSQGRPLPIKARRLRALLAILLLRTNQVVPLDQIIDGIWPGKPPRSAVENVRTYVSQLRAILTSSGAQHRLRGHPAGYRLLADHEELDLLRFSTLADAGRQALRSSSYNDARSLLGEALQMWRSMPLPEIELGAGMRARVSALEEERWQVQRDWIDARLALGERAELLPLLEELVGDRPLDESLWYSLITVLHAVGRTGDALAAYQRALHTVQNELGVQPGLALRSAQAGILDGSLRIPRPGLEAGAPVTPHQLLPVGPAIAGRSSELEQLTALISAERPSGRVPIAVLSGPPGIGKTATATSAAMATRDVYEDGEIHIDLAGSTKTPKRPGDAIGEILQAFGITPEAIPQSADRRRALYRSVLAERRALIILDDAASSPQVADLLPGAGPSCVLITSRDWLAGINADLRLDLRPLNEDESLQMLAQLIGDDRIDAERAAARDIVVRCAMLPAAIRVAGARLSARPAHTMRFLADRLKDTDRVLDELSVGEMSIRRLLDSGFERMDPLTRRCFGALAFLPPERIVPAAVADAMLQPTQVADRLLERLVHNGLLRSRHSVDGVLTYELPPILHAYARICLAAEADDDIRRNAG</sequence>
<dbReference type="InterPro" id="IPR036388">
    <property type="entry name" value="WH-like_DNA-bd_sf"/>
</dbReference>
<dbReference type="PRINTS" id="PR00364">
    <property type="entry name" value="DISEASERSIST"/>
</dbReference>
<dbReference type="GO" id="GO:0003677">
    <property type="term" value="F:DNA binding"/>
    <property type="evidence" value="ECO:0007669"/>
    <property type="project" value="UniProtKB-UniRule"/>
</dbReference>
<keyword evidence="4" id="KW-0804">Transcription</keyword>
<dbReference type="RefSeq" id="WP_132400415.1">
    <property type="nucleotide sequence ID" value="NZ_SMKA01000002.1"/>
</dbReference>
<dbReference type="CDD" id="cd15831">
    <property type="entry name" value="BTAD"/>
    <property type="match status" value="1"/>
</dbReference>
<feature type="DNA-binding region" description="OmpR/PhoB-type" evidence="5">
    <location>
        <begin position="3"/>
        <end position="107"/>
    </location>
</feature>
<evidence type="ECO:0000256" key="2">
    <source>
        <dbReference type="ARBA" id="ARBA00023015"/>
    </source>
</evidence>
<dbReference type="Proteomes" id="UP000295075">
    <property type="component" value="Unassembled WGS sequence"/>
</dbReference>
<proteinExistence type="inferred from homology"/>
<accession>A0A4V2XSZ4</accession>
<dbReference type="GO" id="GO:0043531">
    <property type="term" value="F:ADP binding"/>
    <property type="evidence" value="ECO:0007669"/>
    <property type="project" value="InterPro"/>
</dbReference>
<dbReference type="InterPro" id="IPR011990">
    <property type="entry name" value="TPR-like_helical_dom_sf"/>
</dbReference>
<dbReference type="Pfam" id="PF13401">
    <property type="entry name" value="AAA_22"/>
    <property type="match status" value="1"/>
</dbReference>
<keyword evidence="3 5" id="KW-0238">DNA-binding</keyword>
<evidence type="ECO:0000256" key="5">
    <source>
        <dbReference type="PROSITE-ProRule" id="PRU01091"/>
    </source>
</evidence>
<dbReference type="GO" id="GO:0000160">
    <property type="term" value="P:phosphorelay signal transduction system"/>
    <property type="evidence" value="ECO:0007669"/>
    <property type="project" value="InterPro"/>
</dbReference>